<dbReference type="CDD" id="cd04301">
    <property type="entry name" value="NAT_SF"/>
    <property type="match status" value="1"/>
</dbReference>
<accession>A0ABZ0LSX8</accession>
<dbReference type="GO" id="GO:0016746">
    <property type="term" value="F:acyltransferase activity"/>
    <property type="evidence" value="ECO:0007669"/>
    <property type="project" value="UniProtKB-KW"/>
</dbReference>
<dbReference type="InterPro" id="IPR000182">
    <property type="entry name" value="GNAT_dom"/>
</dbReference>
<dbReference type="Gene3D" id="3.40.630.30">
    <property type="match status" value="1"/>
</dbReference>
<keyword evidence="2 4" id="KW-0012">Acyltransferase</keyword>
<keyword evidence="1 4" id="KW-0808">Transferase</keyword>
<dbReference type="RefSeq" id="WP_318102942.1">
    <property type="nucleotide sequence ID" value="NZ_CP137573.1"/>
</dbReference>
<dbReference type="Proteomes" id="UP001301731">
    <property type="component" value="Chromosome"/>
</dbReference>
<name>A0ABZ0LSX8_9ACTN</name>
<protein>
    <submittedName>
        <fullName evidence="4">GNAT family N-acetyltransferase</fullName>
        <ecNumber evidence="4">2.3.1.-</ecNumber>
    </submittedName>
</protein>
<dbReference type="PANTHER" id="PTHR43877">
    <property type="entry name" value="AMINOALKYLPHOSPHONATE N-ACETYLTRANSFERASE-RELATED-RELATED"/>
    <property type="match status" value="1"/>
</dbReference>
<evidence type="ECO:0000313" key="5">
    <source>
        <dbReference type="Proteomes" id="UP001301731"/>
    </source>
</evidence>
<proteinExistence type="predicted"/>
<dbReference type="PANTHER" id="PTHR43877:SF2">
    <property type="entry name" value="AMINOALKYLPHOSPHONATE N-ACETYLTRANSFERASE-RELATED"/>
    <property type="match status" value="1"/>
</dbReference>
<dbReference type="InterPro" id="IPR016181">
    <property type="entry name" value="Acyl_CoA_acyltransferase"/>
</dbReference>
<evidence type="ECO:0000259" key="3">
    <source>
        <dbReference type="PROSITE" id="PS51186"/>
    </source>
</evidence>
<dbReference type="PROSITE" id="PS51186">
    <property type="entry name" value="GNAT"/>
    <property type="match status" value="1"/>
</dbReference>
<sequence length="157" mass="17268">MSRVRKASQGDVAELVRLRALLFEDLGGEFFAPAEGDDDWRRELAAVLKEQMASDAVRILVVDGDGGGLAACGIGTVEQRLPGPHLRNGLIGHVIGVVTDPAFRRRGHSRAIMHGLLDWFRERGVARADLYASEEGEPLYRALGFTPHPDPALYWRP</sequence>
<evidence type="ECO:0000256" key="1">
    <source>
        <dbReference type="ARBA" id="ARBA00022679"/>
    </source>
</evidence>
<dbReference type="EC" id="2.3.1.-" evidence="4"/>
<dbReference type="SUPFAM" id="SSF55729">
    <property type="entry name" value="Acyl-CoA N-acyltransferases (Nat)"/>
    <property type="match status" value="1"/>
</dbReference>
<feature type="domain" description="N-acetyltransferase" evidence="3">
    <location>
        <begin position="2"/>
        <end position="157"/>
    </location>
</feature>
<organism evidence="4 5">
    <name type="scientific">Streptomyces solicathayae</name>
    <dbReference type="NCBI Taxonomy" id="3081768"/>
    <lineage>
        <taxon>Bacteria</taxon>
        <taxon>Bacillati</taxon>
        <taxon>Actinomycetota</taxon>
        <taxon>Actinomycetes</taxon>
        <taxon>Kitasatosporales</taxon>
        <taxon>Streptomycetaceae</taxon>
        <taxon>Streptomyces</taxon>
    </lineage>
</organism>
<evidence type="ECO:0000256" key="2">
    <source>
        <dbReference type="ARBA" id="ARBA00023315"/>
    </source>
</evidence>
<keyword evidence="5" id="KW-1185">Reference proteome</keyword>
<gene>
    <name evidence="4" type="ORF">R2D22_11200</name>
</gene>
<evidence type="ECO:0000313" key="4">
    <source>
        <dbReference type="EMBL" id="WOX21928.1"/>
    </source>
</evidence>
<dbReference type="EMBL" id="CP137573">
    <property type="protein sequence ID" value="WOX21928.1"/>
    <property type="molecule type" value="Genomic_DNA"/>
</dbReference>
<dbReference type="Pfam" id="PF00583">
    <property type="entry name" value="Acetyltransf_1"/>
    <property type="match status" value="1"/>
</dbReference>
<dbReference type="InterPro" id="IPR050832">
    <property type="entry name" value="Bact_Acetyltransf"/>
</dbReference>
<reference evidence="4 5" key="1">
    <citation type="submission" date="2023-10" db="EMBL/GenBank/DDBJ databases">
        <title>The genome sequence of Streptomyces sp. HUAS YS2.</title>
        <authorList>
            <person name="Mo P."/>
        </authorList>
    </citation>
    <scope>NUCLEOTIDE SEQUENCE [LARGE SCALE GENOMIC DNA]</scope>
    <source>
        <strain evidence="4 5">HUAS YS2</strain>
    </source>
</reference>